<dbReference type="PANTHER" id="PTHR37812">
    <property type="entry name" value="MU-LIKE PROPHAGE FLUMU PROTEIN C"/>
    <property type="match status" value="1"/>
</dbReference>
<keyword evidence="2" id="KW-0238">DNA-binding</keyword>
<name>A0A934HVH1_9CLOT</name>
<evidence type="ECO:0000313" key="2">
    <source>
        <dbReference type="EMBL" id="MBI6875346.1"/>
    </source>
</evidence>
<proteinExistence type="predicted"/>
<dbReference type="SUPFAM" id="SSF46689">
    <property type="entry name" value="Homeodomain-like"/>
    <property type="match status" value="1"/>
</dbReference>
<reference evidence="2" key="1">
    <citation type="submission" date="2020-12" db="EMBL/GenBank/DDBJ databases">
        <title>Clostridium thailandense sp. nov., a novel acetogenic bacterium isolated from peat land soil in Thailand.</title>
        <authorList>
            <person name="Chaikitkaew S."/>
            <person name="Birkeland N.K."/>
        </authorList>
    </citation>
    <scope>NUCLEOTIDE SEQUENCE</scope>
    <source>
        <strain evidence="2">DSM 17425</strain>
    </source>
</reference>
<protein>
    <submittedName>
        <fullName evidence="2">DNA-binding response regulator</fullName>
    </submittedName>
</protein>
<dbReference type="GO" id="GO:0003677">
    <property type="term" value="F:DNA binding"/>
    <property type="evidence" value="ECO:0007669"/>
    <property type="project" value="UniProtKB-KW"/>
</dbReference>
<feature type="domain" description="Mor transcription activator" evidence="1">
    <location>
        <begin position="10"/>
        <end position="90"/>
    </location>
</feature>
<evidence type="ECO:0000313" key="3">
    <source>
        <dbReference type="Proteomes" id="UP000622687"/>
    </source>
</evidence>
<keyword evidence="3" id="KW-1185">Reference proteome</keyword>
<comment type="caution">
    <text evidence="2">The sequence shown here is derived from an EMBL/GenBank/DDBJ whole genome shotgun (WGS) entry which is preliminary data.</text>
</comment>
<evidence type="ECO:0000259" key="1">
    <source>
        <dbReference type="Pfam" id="PF08765"/>
    </source>
</evidence>
<dbReference type="Proteomes" id="UP000622687">
    <property type="component" value="Unassembled WGS sequence"/>
</dbReference>
<organism evidence="2 3">
    <name type="scientific">Clostridium aciditolerans</name>
    <dbReference type="NCBI Taxonomy" id="339861"/>
    <lineage>
        <taxon>Bacteria</taxon>
        <taxon>Bacillati</taxon>
        <taxon>Bacillota</taxon>
        <taxon>Clostridia</taxon>
        <taxon>Eubacteriales</taxon>
        <taxon>Clostridiaceae</taxon>
        <taxon>Clostridium</taxon>
    </lineage>
</organism>
<dbReference type="PANTHER" id="PTHR37812:SF1">
    <property type="entry name" value="MU-LIKE PROPHAGE FLUMU PROTEIN C"/>
    <property type="match status" value="1"/>
</dbReference>
<dbReference type="Gene3D" id="1.10.10.60">
    <property type="entry name" value="Homeodomain-like"/>
    <property type="match status" value="1"/>
</dbReference>
<dbReference type="EMBL" id="JAEEGB010000041">
    <property type="protein sequence ID" value="MBI6875346.1"/>
    <property type="molecule type" value="Genomic_DNA"/>
</dbReference>
<sequence length="91" mass="10882">MKYEKAQNILPEDVVELIQQYIDGGYLYIPRKCENRKAWGENSGIKNELKDRNVEIFNSYKKGSPIKILAEKYYLTEQTIRRIIREEKKKI</sequence>
<gene>
    <name evidence="2" type="ORF">I6U51_21980</name>
</gene>
<dbReference type="AlphaFoldDB" id="A0A934HVH1"/>
<dbReference type="InterPro" id="IPR049739">
    <property type="entry name" value="YraL-like"/>
</dbReference>
<dbReference type="Pfam" id="PF08765">
    <property type="entry name" value="Mor"/>
    <property type="match status" value="1"/>
</dbReference>
<dbReference type="InterPro" id="IPR014875">
    <property type="entry name" value="Mor_transcription_activator"/>
</dbReference>
<dbReference type="InterPro" id="IPR009057">
    <property type="entry name" value="Homeodomain-like_sf"/>
</dbReference>
<dbReference type="NCBIfam" id="NF040785">
    <property type="entry name" value="CD3324_fam"/>
    <property type="match status" value="1"/>
</dbReference>
<dbReference type="RefSeq" id="WP_211144698.1">
    <property type="nucleotide sequence ID" value="NZ_JAEEGB010000041.1"/>
</dbReference>
<dbReference type="InterPro" id="IPR052411">
    <property type="entry name" value="c-mor_Regulatory_Protein"/>
</dbReference>
<accession>A0A934HVH1</accession>